<dbReference type="PANTHER" id="PTHR21349:SF0">
    <property type="entry name" value="LARGE RIBOSOMAL SUBUNIT PROTEIN BL21M"/>
    <property type="match status" value="1"/>
</dbReference>
<dbReference type="InterPro" id="IPR028909">
    <property type="entry name" value="bL21-like"/>
</dbReference>
<dbReference type="InterPro" id="IPR001787">
    <property type="entry name" value="Ribosomal_bL21"/>
</dbReference>
<evidence type="ECO:0000313" key="9">
    <source>
        <dbReference type="Proteomes" id="UP001465331"/>
    </source>
</evidence>
<comment type="similarity">
    <text evidence="1 6 7">Belongs to the bacterial ribosomal protein bL21 family.</text>
</comment>
<keyword evidence="2 6" id="KW-0699">rRNA-binding</keyword>
<keyword evidence="3 6" id="KW-0694">RNA-binding</keyword>
<proteinExistence type="inferred from homology"/>
<dbReference type="Proteomes" id="UP001465331">
    <property type="component" value="Unassembled WGS sequence"/>
</dbReference>
<keyword evidence="9" id="KW-1185">Reference proteome</keyword>
<evidence type="ECO:0000256" key="4">
    <source>
        <dbReference type="ARBA" id="ARBA00022980"/>
    </source>
</evidence>
<sequence>MYAVIKTGGKQYRVVAGDTLRIERLTADVGSTVSFDEVLMIGAGDAIKVGSPKVEGGVVTAEVLSHGRGQKIRIVKHRRRKHYHKEQGHRQNFTEVKITAIHGA</sequence>
<keyword evidence="4 6" id="KW-0689">Ribosomal protein</keyword>
<evidence type="ECO:0000313" key="8">
    <source>
        <dbReference type="EMBL" id="MES0873418.1"/>
    </source>
</evidence>
<evidence type="ECO:0000256" key="2">
    <source>
        <dbReference type="ARBA" id="ARBA00022730"/>
    </source>
</evidence>
<evidence type="ECO:0000256" key="6">
    <source>
        <dbReference type="HAMAP-Rule" id="MF_01363"/>
    </source>
</evidence>
<comment type="function">
    <text evidence="6 7">This protein binds to 23S rRNA in the presence of protein L20.</text>
</comment>
<dbReference type="HAMAP" id="MF_01363">
    <property type="entry name" value="Ribosomal_bL21"/>
    <property type="match status" value="1"/>
</dbReference>
<dbReference type="NCBIfam" id="TIGR00061">
    <property type="entry name" value="L21"/>
    <property type="match status" value="1"/>
</dbReference>
<dbReference type="PANTHER" id="PTHR21349">
    <property type="entry name" value="50S RIBOSOMAL PROTEIN L21"/>
    <property type="match status" value="1"/>
</dbReference>
<dbReference type="Pfam" id="PF00829">
    <property type="entry name" value="Ribosomal_L21p"/>
    <property type="match status" value="1"/>
</dbReference>
<comment type="caution">
    <text evidence="8">The sequence shown here is derived from an EMBL/GenBank/DDBJ whole genome shotgun (WGS) entry which is preliminary data.</text>
</comment>
<accession>A0ABV2A840</accession>
<name>A0ABV2A840_9GAMM</name>
<dbReference type="RefSeq" id="WP_352888067.1">
    <property type="nucleotide sequence ID" value="NZ_JBEPIJ010000004.1"/>
</dbReference>
<evidence type="ECO:0000256" key="5">
    <source>
        <dbReference type="ARBA" id="ARBA00023274"/>
    </source>
</evidence>
<dbReference type="PROSITE" id="PS01169">
    <property type="entry name" value="RIBOSOMAL_L21"/>
    <property type="match status" value="1"/>
</dbReference>
<dbReference type="GO" id="GO:0005840">
    <property type="term" value="C:ribosome"/>
    <property type="evidence" value="ECO:0007669"/>
    <property type="project" value="UniProtKB-KW"/>
</dbReference>
<evidence type="ECO:0000256" key="3">
    <source>
        <dbReference type="ARBA" id="ARBA00022884"/>
    </source>
</evidence>
<organism evidence="8 9">
    <name type="scientific">Sinimarinibacterium thermocellulolyticum</name>
    <dbReference type="NCBI Taxonomy" id="3170016"/>
    <lineage>
        <taxon>Bacteria</taxon>
        <taxon>Pseudomonadati</taxon>
        <taxon>Pseudomonadota</taxon>
        <taxon>Gammaproteobacteria</taxon>
        <taxon>Nevskiales</taxon>
        <taxon>Nevskiaceae</taxon>
        <taxon>Sinimarinibacterium</taxon>
    </lineage>
</organism>
<dbReference type="EMBL" id="JBEPIJ010000004">
    <property type="protein sequence ID" value="MES0873418.1"/>
    <property type="molecule type" value="Genomic_DNA"/>
</dbReference>
<protein>
    <recommendedName>
        <fullName evidence="6">Large ribosomal subunit protein bL21</fullName>
    </recommendedName>
</protein>
<comment type="subunit">
    <text evidence="6">Part of the 50S ribosomal subunit. Contacts protein L20.</text>
</comment>
<keyword evidence="5 6" id="KW-0687">Ribonucleoprotein</keyword>
<reference evidence="8 9" key="1">
    <citation type="submission" date="2024-06" db="EMBL/GenBank/DDBJ databases">
        <authorList>
            <person name="Li Z."/>
            <person name="Jiang Y."/>
        </authorList>
    </citation>
    <scope>NUCLEOTIDE SEQUENCE [LARGE SCALE GENOMIC DNA]</scope>
    <source>
        <strain evidence="8 9">HSW-8</strain>
    </source>
</reference>
<dbReference type="InterPro" id="IPR036164">
    <property type="entry name" value="bL21-like_sf"/>
</dbReference>
<evidence type="ECO:0000256" key="7">
    <source>
        <dbReference type="RuleBase" id="RU000562"/>
    </source>
</evidence>
<dbReference type="SUPFAM" id="SSF141091">
    <property type="entry name" value="L21p-like"/>
    <property type="match status" value="1"/>
</dbReference>
<gene>
    <name evidence="6 8" type="primary">rplU</name>
    <name evidence="8" type="ORF">ABSH63_05265</name>
</gene>
<evidence type="ECO:0000256" key="1">
    <source>
        <dbReference type="ARBA" id="ARBA00008563"/>
    </source>
</evidence>
<dbReference type="InterPro" id="IPR018258">
    <property type="entry name" value="Ribosomal_bL21_CS"/>
</dbReference>